<proteinExistence type="predicted"/>
<evidence type="ECO:0000313" key="3">
    <source>
        <dbReference type="EMBL" id="AEM71066.1"/>
    </source>
</evidence>
<dbReference type="HOGENOM" id="CLU_1413784_0_0_10"/>
<evidence type="ECO:0000256" key="2">
    <source>
        <dbReference type="SAM" id="SignalP"/>
    </source>
</evidence>
<dbReference type="OrthoDB" id="679784at2"/>
<dbReference type="STRING" id="886377.Murru_2027"/>
<evidence type="ECO:0000313" key="4">
    <source>
        <dbReference type="Proteomes" id="UP000008908"/>
    </source>
</evidence>
<dbReference type="AlphaFoldDB" id="G2PL37"/>
<feature type="chain" id="PRO_5003434680" description="Collagen-like protein" evidence="2">
    <location>
        <begin position="28"/>
        <end position="200"/>
    </location>
</feature>
<name>G2PL37_ALLRU</name>
<keyword evidence="4" id="KW-1185">Reference proteome</keyword>
<organism evidence="3 4">
    <name type="scientific">Allomuricauda ruestringensis (strain DSM 13258 / CIP 107369 / LMG 19739 / B1)</name>
    <name type="common">Muricauda ruestringensis</name>
    <dbReference type="NCBI Taxonomy" id="886377"/>
    <lineage>
        <taxon>Bacteria</taxon>
        <taxon>Pseudomonadati</taxon>
        <taxon>Bacteroidota</taxon>
        <taxon>Flavobacteriia</taxon>
        <taxon>Flavobacteriales</taxon>
        <taxon>Flavobacteriaceae</taxon>
        <taxon>Flagellimonas</taxon>
    </lineage>
</organism>
<gene>
    <name evidence="3" type="ordered locus">Murru_2027</name>
</gene>
<sequence length="200" mass="21725">MKIRNLNLAKMALYLFLGLSITLVSCSGEDGKDGINGEIGPQGPAGQDGADGQDGNANVVVSEWMQFAFDNKEDADPPTYGDMHFEDEDIPEVDINAFLENGGVALFYVRISYVSSTQTGQLPYQLGSLTWETWMETSTDPDAVNGFIVRAYANDVITMENTDTYMLRYVLIPANVAEETGIADKMPESFGEAAALLGLD</sequence>
<protein>
    <recommendedName>
        <fullName evidence="5">Collagen-like protein</fullName>
    </recommendedName>
</protein>
<dbReference type="KEGG" id="mrs:Murru_2027"/>
<feature type="compositionally biased region" description="Low complexity" evidence="1">
    <location>
        <begin position="41"/>
        <end position="53"/>
    </location>
</feature>
<dbReference type="eggNOG" id="ENOG50311NR">
    <property type="taxonomic scope" value="Bacteria"/>
</dbReference>
<feature type="region of interest" description="Disordered" evidence="1">
    <location>
        <begin position="34"/>
        <end position="53"/>
    </location>
</feature>
<dbReference type="RefSeq" id="WP_014033347.1">
    <property type="nucleotide sequence ID" value="NC_015945.1"/>
</dbReference>
<reference evidence="4" key="1">
    <citation type="submission" date="2011-08" db="EMBL/GenBank/DDBJ databases">
        <title>The complete genome of Muricauda ruestringensis DSM 13258.</title>
        <authorList>
            <person name="Lucas S."/>
            <person name="Han J."/>
            <person name="Lapidus A."/>
            <person name="Bruce D."/>
            <person name="Goodwin L."/>
            <person name="Pitluck S."/>
            <person name="Peters L."/>
            <person name="Kyrpides N."/>
            <person name="Mavromatis K."/>
            <person name="Ivanova N."/>
            <person name="Ovchinnikova G."/>
            <person name="Teshima H."/>
            <person name="Detter J.C."/>
            <person name="Tapia R."/>
            <person name="Han C."/>
            <person name="Land M."/>
            <person name="Hauser L."/>
            <person name="Markowitz V."/>
            <person name="Cheng J.-F."/>
            <person name="Hugenholtz P."/>
            <person name="Woyke T."/>
            <person name="Wu D."/>
            <person name="Spring S."/>
            <person name="Schroeder M."/>
            <person name="Brambilla E."/>
            <person name="Klenk H.-P."/>
            <person name="Eisen J.A."/>
        </authorList>
    </citation>
    <scope>NUCLEOTIDE SEQUENCE [LARGE SCALE GENOMIC DNA]</scope>
    <source>
        <strain evidence="4">DSM 13258 / LMG 19739 / B1</strain>
    </source>
</reference>
<dbReference type="Proteomes" id="UP000008908">
    <property type="component" value="Chromosome"/>
</dbReference>
<dbReference type="PROSITE" id="PS51257">
    <property type="entry name" value="PROKAR_LIPOPROTEIN"/>
    <property type="match status" value="1"/>
</dbReference>
<dbReference type="Gene3D" id="1.20.5.320">
    <property type="entry name" value="6-Phosphogluconate Dehydrogenase, domain 3"/>
    <property type="match status" value="1"/>
</dbReference>
<evidence type="ECO:0000256" key="1">
    <source>
        <dbReference type="SAM" id="MobiDB-lite"/>
    </source>
</evidence>
<reference evidence="3 4" key="2">
    <citation type="journal article" date="2012" name="Stand. Genomic Sci.">
        <title>Complete genome sequence of the facultatively anaerobic, appendaged bacterium Muricauda ruestringensis type strain (B1(T)).</title>
        <authorList>
            <person name="Huntemann M."/>
            <person name="Teshima H."/>
            <person name="Lapidus A."/>
            <person name="Nolan M."/>
            <person name="Lucas S."/>
            <person name="Hammon N."/>
            <person name="Deshpande S."/>
            <person name="Cheng J.F."/>
            <person name="Tapia R."/>
            <person name="Goodwin L.A."/>
            <person name="Pitluck S."/>
            <person name="Liolios K."/>
            <person name="Pagani I."/>
            <person name="Ivanova N."/>
            <person name="Mavromatis K."/>
            <person name="Mikhailova N."/>
            <person name="Pati A."/>
            <person name="Chen A."/>
            <person name="Palaniappan K."/>
            <person name="Land M."/>
            <person name="Hauser L."/>
            <person name="Pan C."/>
            <person name="Brambilla E.M."/>
            <person name="Rohde M."/>
            <person name="Spring S."/>
            <person name="Goker M."/>
            <person name="Detter J.C."/>
            <person name="Bristow J."/>
            <person name="Eisen J.A."/>
            <person name="Markowitz V."/>
            <person name="Hugenholtz P."/>
            <person name="Kyrpides N.C."/>
            <person name="Klenk H.P."/>
            <person name="Woyke T."/>
        </authorList>
    </citation>
    <scope>NUCLEOTIDE SEQUENCE [LARGE SCALE GENOMIC DNA]</scope>
    <source>
        <strain evidence="4">DSM 13258 / LMG 19739 / B1</strain>
    </source>
</reference>
<keyword evidence="2" id="KW-0732">Signal</keyword>
<evidence type="ECO:0008006" key="5">
    <source>
        <dbReference type="Google" id="ProtNLM"/>
    </source>
</evidence>
<dbReference type="EMBL" id="CP002999">
    <property type="protein sequence ID" value="AEM71066.1"/>
    <property type="molecule type" value="Genomic_DNA"/>
</dbReference>
<accession>G2PL37</accession>
<feature type="signal peptide" evidence="2">
    <location>
        <begin position="1"/>
        <end position="27"/>
    </location>
</feature>